<dbReference type="Proteomes" id="UP000095283">
    <property type="component" value="Unplaced"/>
</dbReference>
<evidence type="ECO:0000313" key="2">
    <source>
        <dbReference type="Proteomes" id="UP000095283"/>
    </source>
</evidence>
<accession>A0A1I7X0R5</accession>
<organism evidence="2 3">
    <name type="scientific">Heterorhabditis bacteriophora</name>
    <name type="common">Entomopathogenic nematode worm</name>
    <dbReference type="NCBI Taxonomy" id="37862"/>
    <lineage>
        <taxon>Eukaryota</taxon>
        <taxon>Metazoa</taxon>
        <taxon>Ecdysozoa</taxon>
        <taxon>Nematoda</taxon>
        <taxon>Chromadorea</taxon>
        <taxon>Rhabditida</taxon>
        <taxon>Rhabditina</taxon>
        <taxon>Rhabditomorpha</taxon>
        <taxon>Strongyloidea</taxon>
        <taxon>Heterorhabditidae</taxon>
        <taxon>Heterorhabditis</taxon>
    </lineage>
</organism>
<evidence type="ECO:0000313" key="3">
    <source>
        <dbReference type="WBParaSite" id="Hba_11033"/>
    </source>
</evidence>
<dbReference type="AlphaFoldDB" id="A0A1I7X0R5"/>
<feature type="region of interest" description="Disordered" evidence="1">
    <location>
        <begin position="1"/>
        <end position="85"/>
    </location>
</feature>
<name>A0A1I7X0R5_HETBA</name>
<dbReference type="WBParaSite" id="Hba_11033">
    <property type="protein sequence ID" value="Hba_11033"/>
    <property type="gene ID" value="Hba_11033"/>
</dbReference>
<feature type="compositionally biased region" description="Acidic residues" evidence="1">
    <location>
        <begin position="59"/>
        <end position="68"/>
    </location>
</feature>
<proteinExistence type="predicted"/>
<feature type="compositionally biased region" description="Basic and acidic residues" evidence="1">
    <location>
        <begin position="44"/>
        <end position="58"/>
    </location>
</feature>
<feature type="compositionally biased region" description="Basic and acidic residues" evidence="1">
    <location>
        <begin position="21"/>
        <end position="33"/>
    </location>
</feature>
<reference evidence="3" key="1">
    <citation type="submission" date="2016-11" db="UniProtKB">
        <authorList>
            <consortium name="WormBaseParasite"/>
        </authorList>
    </citation>
    <scope>IDENTIFICATION</scope>
</reference>
<keyword evidence="2" id="KW-1185">Reference proteome</keyword>
<protein>
    <submittedName>
        <fullName evidence="3">Protein kinase domain-containing protein</fullName>
    </submittedName>
</protein>
<sequence length="263" mass="30561">MIDIPSNVNKGDIIVKKKTKNEKEREKPKKETVRINFRMKKSKVKDGKEKSVKLRNEKEDDNELDENSDSTSTTSERNTHQDLLNPLPSVIPQVLRVPDKKILPGATTRLVEQPYWYTTKIVEEERPDLAGKEGKLSLDKEEVELLDKYIREKSELFIGDLIITDDNMDEDDRRYSRYEVQLKYNEGRYSAVYIIARQTCAKNVFKEDGTLFAMKTGLRRNSATIVLRMKRELRTMQELNKGKCPYVPMVLDHGKVCDMPFIG</sequence>
<evidence type="ECO:0000256" key="1">
    <source>
        <dbReference type="SAM" id="MobiDB-lite"/>
    </source>
</evidence>